<dbReference type="Proteomes" id="UP000299102">
    <property type="component" value="Unassembled WGS sequence"/>
</dbReference>
<gene>
    <name evidence="3" type="ORF">EVAR_47104_1</name>
</gene>
<keyword evidence="2" id="KW-0732">Signal</keyword>
<evidence type="ECO:0000256" key="2">
    <source>
        <dbReference type="SAM" id="SignalP"/>
    </source>
</evidence>
<name>A0A4C1Y973_EUMVA</name>
<comment type="caution">
    <text evidence="3">The sequence shown here is derived from an EMBL/GenBank/DDBJ whole genome shotgun (WGS) entry which is preliminary data.</text>
</comment>
<sequence>MNDSKVQFLLSCIFVTFSTLNDAVQPPHEQRYVEGLQHLARRGRARARPLASVPSHSPLEHAPAPAIVTPRSGISSSGTKGTRNEYSNENIECSDELRAECKPTPKNSAPESGSVLDINVRATERILRFTQ</sequence>
<feature type="compositionally biased region" description="Polar residues" evidence="1">
    <location>
        <begin position="72"/>
        <end position="91"/>
    </location>
</feature>
<proteinExistence type="predicted"/>
<accession>A0A4C1Y973</accession>
<reference evidence="3 4" key="1">
    <citation type="journal article" date="2019" name="Commun. Biol.">
        <title>The bagworm genome reveals a unique fibroin gene that provides high tensile strength.</title>
        <authorList>
            <person name="Kono N."/>
            <person name="Nakamura H."/>
            <person name="Ohtoshi R."/>
            <person name="Tomita M."/>
            <person name="Numata K."/>
            <person name="Arakawa K."/>
        </authorList>
    </citation>
    <scope>NUCLEOTIDE SEQUENCE [LARGE SCALE GENOMIC DNA]</scope>
</reference>
<evidence type="ECO:0000256" key="1">
    <source>
        <dbReference type="SAM" id="MobiDB-lite"/>
    </source>
</evidence>
<evidence type="ECO:0000313" key="4">
    <source>
        <dbReference type="Proteomes" id="UP000299102"/>
    </source>
</evidence>
<dbReference type="EMBL" id="BGZK01001148">
    <property type="protein sequence ID" value="GBP72526.1"/>
    <property type="molecule type" value="Genomic_DNA"/>
</dbReference>
<organism evidence="3 4">
    <name type="scientific">Eumeta variegata</name>
    <name type="common">Bagworm moth</name>
    <name type="synonym">Eumeta japonica</name>
    <dbReference type="NCBI Taxonomy" id="151549"/>
    <lineage>
        <taxon>Eukaryota</taxon>
        <taxon>Metazoa</taxon>
        <taxon>Ecdysozoa</taxon>
        <taxon>Arthropoda</taxon>
        <taxon>Hexapoda</taxon>
        <taxon>Insecta</taxon>
        <taxon>Pterygota</taxon>
        <taxon>Neoptera</taxon>
        <taxon>Endopterygota</taxon>
        <taxon>Lepidoptera</taxon>
        <taxon>Glossata</taxon>
        <taxon>Ditrysia</taxon>
        <taxon>Tineoidea</taxon>
        <taxon>Psychidae</taxon>
        <taxon>Oiketicinae</taxon>
        <taxon>Eumeta</taxon>
    </lineage>
</organism>
<protein>
    <submittedName>
        <fullName evidence="3">Uncharacterized protein</fullName>
    </submittedName>
</protein>
<evidence type="ECO:0000313" key="3">
    <source>
        <dbReference type="EMBL" id="GBP72526.1"/>
    </source>
</evidence>
<feature type="region of interest" description="Disordered" evidence="1">
    <location>
        <begin position="43"/>
        <end position="91"/>
    </location>
</feature>
<feature type="signal peptide" evidence="2">
    <location>
        <begin position="1"/>
        <end position="23"/>
    </location>
</feature>
<dbReference type="AlphaFoldDB" id="A0A4C1Y973"/>
<feature type="chain" id="PRO_5020035338" evidence="2">
    <location>
        <begin position="24"/>
        <end position="131"/>
    </location>
</feature>
<keyword evidence="4" id="KW-1185">Reference proteome</keyword>